<dbReference type="Gene3D" id="2.60.40.10">
    <property type="entry name" value="Immunoglobulins"/>
    <property type="match status" value="2"/>
</dbReference>
<dbReference type="GO" id="GO:0004896">
    <property type="term" value="F:cytokine receptor activity"/>
    <property type="evidence" value="ECO:0007669"/>
    <property type="project" value="TreeGrafter"/>
</dbReference>
<evidence type="ECO:0000259" key="7">
    <source>
        <dbReference type="Pfam" id="PF01108"/>
    </source>
</evidence>
<dbReference type="FunFam" id="2.60.40.10:FF:000348">
    <property type="entry name" value="Interleukin 20 receptor subunit alpha"/>
    <property type="match status" value="1"/>
</dbReference>
<gene>
    <name evidence="9" type="ORF">KC01_LOCUS16345</name>
</gene>
<accession>A0AAV2KE93</accession>
<dbReference type="InterPro" id="IPR015373">
    <property type="entry name" value="Interferon/interleukin_rcp_dom"/>
</dbReference>
<dbReference type="EMBL" id="OZ035839">
    <property type="protein sequence ID" value="CAL1586234.1"/>
    <property type="molecule type" value="Genomic_DNA"/>
</dbReference>
<dbReference type="GO" id="GO:0005886">
    <property type="term" value="C:plasma membrane"/>
    <property type="evidence" value="ECO:0007669"/>
    <property type="project" value="TreeGrafter"/>
</dbReference>
<evidence type="ECO:0000256" key="1">
    <source>
        <dbReference type="ARBA" id="ARBA00005399"/>
    </source>
</evidence>
<protein>
    <recommendedName>
        <fullName evidence="11">Fibronectin type-III domain-containing protein</fullName>
    </recommendedName>
</protein>
<dbReference type="InterPro" id="IPR013783">
    <property type="entry name" value="Ig-like_fold"/>
</dbReference>
<dbReference type="Pfam" id="PF01108">
    <property type="entry name" value="Tissue_fac"/>
    <property type="match status" value="1"/>
</dbReference>
<comment type="similarity">
    <text evidence="1">Belongs to the type II cytokine receptor family.</text>
</comment>
<dbReference type="InterPro" id="IPR050650">
    <property type="entry name" value="Type-II_Cytokine-TF_Rcpt"/>
</dbReference>
<dbReference type="PANTHER" id="PTHR20859:SF86">
    <property type="entry name" value="INTERLEUKIN-20 RECEPTOR SUBUNIT ALPHA"/>
    <property type="match status" value="1"/>
</dbReference>
<keyword evidence="5" id="KW-0472">Membrane</keyword>
<evidence type="ECO:0000256" key="4">
    <source>
        <dbReference type="ARBA" id="ARBA00023170"/>
    </source>
</evidence>
<feature type="transmembrane region" description="Helical" evidence="5">
    <location>
        <begin position="240"/>
        <end position="262"/>
    </location>
</feature>
<keyword evidence="3" id="KW-1015">Disulfide bond</keyword>
<evidence type="ECO:0000259" key="8">
    <source>
        <dbReference type="Pfam" id="PF09294"/>
    </source>
</evidence>
<evidence type="ECO:0008006" key="11">
    <source>
        <dbReference type="Google" id="ProtNLM"/>
    </source>
</evidence>
<dbReference type="Pfam" id="PF09294">
    <property type="entry name" value="Interfer-bind"/>
    <property type="match status" value="1"/>
</dbReference>
<evidence type="ECO:0000256" key="6">
    <source>
        <dbReference type="SAM" id="SignalP"/>
    </source>
</evidence>
<sequence>MWTSLFLQLVFHTAVLSSTPKPNNVTFTSKNFRNILNWFPGYGAPADTKYSVRYAIYGDSVNNRVHWRPVPLCSKIFRTWCDLSVETSDPEHGYFARVRAVAGKGTSKWVETPRRFDPMIDTEFGPPHISLELDEKYVHIKIEGPMKYRSLNQTPQVSMATLFPHMVYTLTILNTRRGITHHLILTEEKYKYRFVDYGTKYCFSAKTKLEDRYMSDKHQSSAQHCILTPEVELLDRLERIVIICTTVPVLLLCLLVAGGYILHRYLSGKDQKTPYILVETLKCSVFGFDHPSVPRNSPIFLPAPLPTISEDVISIAFVGVEVSEKLYPKYLSNSLSANASPVPPPLVDVSDKESVDYGFMALCPDHGALVLVLLSPITGRDSLPMLRALPPGFRVSIGVGT</sequence>
<dbReference type="InterPro" id="IPR003961">
    <property type="entry name" value="FN3_dom"/>
</dbReference>
<dbReference type="InterPro" id="IPR036116">
    <property type="entry name" value="FN3_sf"/>
</dbReference>
<reference evidence="9 10" key="1">
    <citation type="submission" date="2024-04" db="EMBL/GenBank/DDBJ databases">
        <authorList>
            <person name="Waldvogel A.-M."/>
            <person name="Schoenle A."/>
        </authorList>
    </citation>
    <scope>NUCLEOTIDE SEQUENCE [LARGE SCALE GENOMIC DNA]</scope>
</reference>
<feature type="signal peptide" evidence="6">
    <location>
        <begin position="1"/>
        <end position="17"/>
    </location>
</feature>
<keyword evidence="4" id="KW-0675">Receptor</keyword>
<evidence type="ECO:0000313" key="10">
    <source>
        <dbReference type="Proteomes" id="UP001497482"/>
    </source>
</evidence>
<keyword evidence="10" id="KW-1185">Reference proteome</keyword>
<evidence type="ECO:0000256" key="2">
    <source>
        <dbReference type="ARBA" id="ARBA00022729"/>
    </source>
</evidence>
<dbReference type="SUPFAM" id="SSF49265">
    <property type="entry name" value="Fibronectin type III"/>
    <property type="match status" value="2"/>
</dbReference>
<dbReference type="PANTHER" id="PTHR20859">
    <property type="entry name" value="INTERFERON/INTERLEUKIN RECEPTOR"/>
    <property type="match status" value="1"/>
</dbReference>
<feature type="domain" description="Fibronectin type-III" evidence="7">
    <location>
        <begin position="3"/>
        <end position="109"/>
    </location>
</feature>
<name>A0AAV2KE93_KNICA</name>
<keyword evidence="5" id="KW-1133">Transmembrane helix</keyword>
<evidence type="ECO:0000256" key="5">
    <source>
        <dbReference type="SAM" id="Phobius"/>
    </source>
</evidence>
<keyword evidence="5" id="KW-0812">Transmembrane</keyword>
<proteinExistence type="inferred from homology"/>
<evidence type="ECO:0000256" key="3">
    <source>
        <dbReference type="ARBA" id="ARBA00023157"/>
    </source>
</evidence>
<organism evidence="9 10">
    <name type="scientific">Knipowitschia caucasica</name>
    <name type="common">Caucasian dwarf goby</name>
    <name type="synonym">Pomatoschistus caucasicus</name>
    <dbReference type="NCBI Taxonomy" id="637954"/>
    <lineage>
        <taxon>Eukaryota</taxon>
        <taxon>Metazoa</taxon>
        <taxon>Chordata</taxon>
        <taxon>Craniata</taxon>
        <taxon>Vertebrata</taxon>
        <taxon>Euteleostomi</taxon>
        <taxon>Actinopterygii</taxon>
        <taxon>Neopterygii</taxon>
        <taxon>Teleostei</taxon>
        <taxon>Neoteleostei</taxon>
        <taxon>Acanthomorphata</taxon>
        <taxon>Gobiaria</taxon>
        <taxon>Gobiiformes</taxon>
        <taxon>Gobioidei</taxon>
        <taxon>Gobiidae</taxon>
        <taxon>Gobiinae</taxon>
        <taxon>Knipowitschia</taxon>
    </lineage>
</organism>
<feature type="chain" id="PRO_5043584523" description="Fibronectin type-III domain-containing protein" evidence="6">
    <location>
        <begin position="18"/>
        <end position="401"/>
    </location>
</feature>
<evidence type="ECO:0000313" key="9">
    <source>
        <dbReference type="EMBL" id="CAL1586234.1"/>
    </source>
</evidence>
<dbReference type="Proteomes" id="UP001497482">
    <property type="component" value="Chromosome 17"/>
</dbReference>
<dbReference type="AlphaFoldDB" id="A0AAV2KE93"/>
<keyword evidence="2 6" id="KW-0732">Signal</keyword>
<feature type="domain" description="Interferon/interleukin receptor" evidence="8">
    <location>
        <begin position="122"/>
        <end position="229"/>
    </location>
</feature>